<gene>
    <name evidence="16" type="ORF">WMY93_014974</name>
</gene>
<dbReference type="GO" id="GO:0005789">
    <property type="term" value="C:endoplasmic reticulum membrane"/>
    <property type="evidence" value="ECO:0007669"/>
    <property type="project" value="UniProtKB-SubCell"/>
</dbReference>
<reference evidence="17" key="1">
    <citation type="submission" date="2024-04" db="EMBL/GenBank/DDBJ databases">
        <title>Salinicola lusitanus LLJ914,a marine bacterium isolated from the Okinawa Trough.</title>
        <authorList>
            <person name="Li J."/>
        </authorList>
    </citation>
    <scope>NUCLEOTIDE SEQUENCE [LARGE SCALE GENOMIC DNA]</scope>
</reference>
<feature type="transmembrane region" description="Helical" evidence="14">
    <location>
        <begin position="175"/>
        <end position="198"/>
    </location>
</feature>
<feature type="transmembrane region" description="Helical" evidence="14">
    <location>
        <begin position="367"/>
        <end position="385"/>
    </location>
</feature>
<comment type="subcellular location">
    <subcellularLocation>
        <location evidence="1">Endoplasmic reticulum membrane</location>
        <topology evidence="1">Multi-pass membrane protein</topology>
    </subcellularLocation>
</comment>
<organism evidence="16 17">
    <name type="scientific">Mugilogobius chulae</name>
    <name type="common">yellowstripe goby</name>
    <dbReference type="NCBI Taxonomy" id="88201"/>
    <lineage>
        <taxon>Eukaryota</taxon>
        <taxon>Metazoa</taxon>
        <taxon>Chordata</taxon>
        <taxon>Craniata</taxon>
        <taxon>Vertebrata</taxon>
        <taxon>Euteleostomi</taxon>
        <taxon>Actinopterygii</taxon>
        <taxon>Neopterygii</taxon>
        <taxon>Teleostei</taxon>
        <taxon>Neoteleostei</taxon>
        <taxon>Acanthomorphata</taxon>
        <taxon>Gobiaria</taxon>
        <taxon>Gobiiformes</taxon>
        <taxon>Gobioidei</taxon>
        <taxon>Gobiidae</taxon>
        <taxon>Gobionellinae</taxon>
        <taxon>Mugilogobius</taxon>
    </lineage>
</organism>
<dbReference type="GO" id="GO:0071586">
    <property type="term" value="P:CAAX-box protein processing"/>
    <property type="evidence" value="ECO:0007669"/>
    <property type="project" value="InterPro"/>
</dbReference>
<accession>A0AAW0P0A3</accession>
<dbReference type="PANTHER" id="PTHR13046:SF0">
    <property type="entry name" value="CAAX PRENYL PROTEASE 2"/>
    <property type="match status" value="1"/>
</dbReference>
<dbReference type="GO" id="GO:0004222">
    <property type="term" value="F:metalloendopeptidase activity"/>
    <property type="evidence" value="ECO:0007669"/>
    <property type="project" value="InterPro"/>
</dbReference>
<evidence type="ECO:0000256" key="10">
    <source>
        <dbReference type="ARBA" id="ARBA00047280"/>
    </source>
</evidence>
<feature type="transmembrane region" description="Helical" evidence="14">
    <location>
        <begin position="86"/>
        <end position="106"/>
    </location>
</feature>
<sequence length="659" mass="73350">MAEEEDLSLKLPPDLPLHGDFVPPEGLCWLSVVFCLLLACSYVGSLYIWRSDLPRDHPVVIKRRELAGVRTVPSLLALMGIRLEGLIPAVIFPLLLTMVLFLGPLMQLAMDCPWSFMDGIRVACDPWFWSLCFSDMRWLRNQVVAPFTEELVFRASHFHHVIELLRFRQGTLSGIFLSAVFQFSYTAVFGAYTAFIFLRTGDDPDISAVHETYDRQNRISSLRSPDRRHKGHHPGSRLGWSSQKRGLVAGLTTGPTGQARKGTRGALRRPHTAAGRNIGVGCSGALRRMAEEMSPDDSTANAQRLALGMVYQNSSRQMLNAKERNNTVLRLLVIVVSFFLLLLPMASPELQQATGNRDHPVVIKRRFTSVLVVSGLSPLFVWAWRELAGVRTVPSLLALMGIRLEGLIPAVIFPLLLTMVLFLGPLMQLAMDCPWSFMDGIRVACDPWFWSLCFSDMRWLRNQVVAPFTEELVFRACMLPMLVPCAGPVTAIFTCPLFFGVAHFHHVIELLRFRQGTLSGIFLSAVFQFSYTAVFGAYTAFIFLRTGHLVGPVLCHSFCNYMGFPAINAALEHPQRFTVLASYLLGVVLFVLFLFPFTDPSHYGLPTPVCTLAPHRSSLSDGGVTGVGFFALGFESCTGPVVEAVAMETRGADWAERSR</sequence>
<evidence type="ECO:0000256" key="8">
    <source>
        <dbReference type="ARBA" id="ARBA00023136"/>
    </source>
</evidence>
<feature type="transmembrane region" description="Helical" evidence="14">
    <location>
        <begin position="577"/>
        <end position="597"/>
    </location>
</feature>
<name>A0AAW0P0A3_9GOBI</name>
<feature type="transmembrane region" description="Helical" evidence="14">
    <location>
        <begin position="549"/>
        <end position="570"/>
    </location>
</feature>
<comment type="catalytic activity">
    <reaction evidence="10">
        <text>Hydrolyzes the peptide bond -P2-(S-farnesyl or geranylgeranyl)C-P1'-P2'-P3'-COOH where P1' and P2' are amino acids with aliphatic sidechains and P3' is any C-terminal residue.</text>
        <dbReference type="EC" id="3.4.26.1"/>
    </reaction>
</comment>
<feature type="transmembrane region" description="Helical" evidence="14">
    <location>
        <begin position="29"/>
        <end position="49"/>
    </location>
</feature>
<evidence type="ECO:0000256" key="2">
    <source>
        <dbReference type="ARBA" id="ARBA00006897"/>
    </source>
</evidence>
<dbReference type="EMBL" id="JBBPFD010000010">
    <property type="protein sequence ID" value="KAK7910290.1"/>
    <property type="molecule type" value="Genomic_DNA"/>
</dbReference>
<dbReference type="Proteomes" id="UP001460270">
    <property type="component" value="Unassembled WGS sequence"/>
</dbReference>
<dbReference type="AlphaFoldDB" id="A0AAW0P0A3"/>
<dbReference type="Pfam" id="PF02517">
    <property type="entry name" value="Rce1-like"/>
    <property type="match status" value="1"/>
</dbReference>
<comment type="caution">
    <text evidence="16">The sequence shown here is derived from an EMBL/GenBank/DDBJ whole genome shotgun (WGS) entry which is preliminary data.</text>
</comment>
<comment type="similarity">
    <text evidence="2">Belongs to the peptidase U48 family.</text>
</comment>
<keyword evidence="6" id="KW-0256">Endoplasmic reticulum</keyword>
<feature type="region of interest" description="Disordered" evidence="13">
    <location>
        <begin position="217"/>
        <end position="274"/>
    </location>
</feature>
<evidence type="ECO:0000256" key="5">
    <source>
        <dbReference type="ARBA" id="ARBA00022801"/>
    </source>
</evidence>
<protein>
    <recommendedName>
        <fullName evidence="12">CAAX prenyl protease 2</fullName>
        <ecNumber evidence="11">3.4.26.1</ecNumber>
    </recommendedName>
    <alternativeName>
        <fullName evidence="9">Farnesylated proteins-converting enzyme 2</fullName>
    </alternativeName>
</protein>
<feature type="transmembrane region" description="Helical" evidence="14">
    <location>
        <begin position="520"/>
        <end position="543"/>
    </location>
</feature>
<evidence type="ECO:0000313" key="17">
    <source>
        <dbReference type="Proteomes" id="UP001460270"/>
    </source>
</evidence>
<dbReference type="EC" id="3.4.26.1" evidence="11"/>
<evidence type="ECO:0000256" key="1">
    <source>
        <dbReference type="ARBA" id="ARBA00004477"/>
    </source>
</evidence>
<evidence type="ECO:0000256" key="13">
    <source>
        <dbReference type="SAM" id="MobiDB-lite"/>
    </source>
</evidence>
<feature type="transmembrane region" description="Helical" evidence="14">
    <location>
        <begin position="328"/>
        <end position="347"/>
    </location>
</feature>
<evidence type="ECO:0000256" key="12">
    <source>
        <dbReference type="ARBA" id="ARBA00049763"/>
    </source>
</evidence>
<evidence type="ECO:0000256" key="9">
    <source>
        <dbReference type="ARBA" id="ARBA00032607"/>
    </source>
</evidence>
<keyword evidence="3" id="KW-0645">Protease</keyword>
<feature type="domain" description="CAAX prenyl protease 2/Lysostaphin resistance protein A-like" evidence="15">
    <location>
        <begin position="459"/>
        <end position="562"/>
    </location>
</feature>
<dbReference type="PANTHER" id="PTHR13046">
    <property type="entry name" value="PROTEASE U48 CAAX PRENYL PROTEASE RCE1"/>
    <property type="match status" value="1"/>
</dbReference>
<keyword evidence="17" id="KW-1185">Reference proteome</keyword>
<dbReference type="InterPro" id="IPR039731">
    <property type="entry name" value="Rce1"/>
</dbReference>
<feature type="transmembrane region" description="Helical" evidence="14">
    <location>
        <begin position="406"/>
        <end position="427"/>
    </location>
</feature>
<dbReference type="InterPro" id="IPR003675">
    <property type="entry name" value="Rce1/LyrA-like_dom"/>
</dbReference>
<feature type="transmembrane region" description="Helical" evidence="14">
    <location>
        <begin position="472"/>
        <end position="499"/>
    </location>
</feature>
<keyword evidence="7 14" id="KW-1133">Transmembrane helix</keyword>
<keyword evidence="4 14" id="KW-0812">Transmembrane</keyword>
<proteinExistence type="inferred from homology"/>
<evidence type="ECO:0000256" key="3">
    <source>
        <dbReference type="ARBA" id="ARBA00022670"/>
    </source>
</evidence>
<evidence type="ECO:0000259" key="15">
    <source>
        <dbReference type="Pfam" id="PF02517"/>
    </source>
</evidence>
<evidence type="ECO:0000313" key="16">
    <source>
        <dbReference type="EMBL" id="KAK7910290.1"/>
    </source>
</evidence>
<feature type="compositionally biased region" description="Basic residues" evidence="13">
    <location>
        <begin position="261"/>
        <end position="271"/>
    </location>
</feature>
<evidence type="ECO:0000256" key="14">
    <source>
        <dbReference type="SAM" id="Phobius"/>
    </source>
</evidence>
<feature type="compositionally biased region" description="Basic residues" evidence="13">
    <location>
        <begin position="226"/>
        <end position="235"/>
    </location>
</feature>
<keyword evidence="8 14" id="KW-0472">Membrane</keyword>
<evidence type="ECO:0000256" key="11">
    <source>
        <dbReference type="ARBA" id="ARBA00049729"/>
    </source>
</evidence>
<keyword evidence="5" id="KW-0378">Hydrolase</keyword>
<evidence type="ECO:0000256" key="6">
    <source>
        <dbReference type="ARBA" id="ARBA00022824"/>
    </source>
</evidence>
<evidence type="ECO:0000256" key="4">
    <source>
        <dbReference type="ARBA" id="ARBA00022692"/>
    </source>
</evidence>
<evidence type="ECO:0000256" key="7">
    <source>
        <dbReference type="ARBA" id="ARBA00022989"/>
    </source>
</evidence>